<evidence type="ECO:0000313" key="9">
    <source>
        <dbReference type="Proteomes" id="UP000059188"/>
    </source>
</evidence>
<keyword evidence="8" id="KW-0378">Hydrolase</keyword>
<dbReference type="InterPro" id="IPR027417">
    <property type="entry name" value="P-loop_NTPase"/>
</dbReference>
<dbReference type="Pfam" id="PF00270">
    <property type="entry name" value="DEAD"/>
    <property type="match status" value="1"/>
</dbReference>
<comment type="similarity">
    <text evidence="1">Belongs to the helicase family. RecQ subfamily.</text>
</comment>
<proteinExistence type="inferred from homology"/>
<feature type="domain" description="Helicase ATP-binding" evidence="6">
    <location>
        <begin position="949"/>
        <end position="1106"/>
    </location>
</feature>
<evidence type="ECO:0000256" key="4">
    <source>
        <dbReference type="ARBA" id="ARBA00034617"/>
    </source>
</evidence>
<dbReference type="GO" id="GO:0009378">
    <property type="term" value="F:four-way junction helicase activity"/>
    <property type="evidence" value="ECO:0007669"/>
    <property type="project" value="TreeGrafter"/>
</dbReference>
<protein>
    <recommendedName>
        <fullName evidence="5">DNA 3'-5' helicase</fullName>
        <ecNumber evidence="5">5.6.2.4</ecNumber>
    </recommendedName>
</protein>
<dbReference type="GO" id="GO:0005737">
    <property type="term" value="C:cytoplasm"/>
    <property type="evidence" value="ECO:0007669"/>
    <property type="project" value="TreeGrafter"/>
</dbReference>
<dbReference type="PROSITE" id="PS51194">
    <property type="entry name" value="HELICASE_CTER"/>
    <property type="match status" value="1"/>
</dbReference>
<evidence type="ECO:0000259" key="6">
    <source>
        <dbReference type="PROSITE" id="PS51192"/>
    </source>
</evidence>
<keyword evidence="9" id="KW-1185">Reference proteome</keyword>
<dbReference type="GO" id="GO:0005694">
    <property type="term" value="C:chromosome"/>
    <property type="evidence" value="ECO:0007669"/>
    <property type="project" value="TreeGrafter"/>
</dbReference>
<dbReference type="SMART" id="SM00490">
    <property type="entry name" value="HELICc"/>
    <property type="match status" value="1"/>
</dbReference>
<dbReference type="SUPFAM" id="SSF52540">
    <property type="entry name" value="P-loop containing nucleoside triphosphate hydrolases"/>
    <property type="match status" value="1"/>
</dbReference>
<sequence length="1574" mass="177068">MSLTTVASEPVGGMQWAKTSKALRSVHLCVIDYHYILSCLHCREPFLLLTKAAAIDHAASHRPEGTRKPTKMEISSILNKHLVYQGTMHEVPTPAHPARPFPFLKVEMAWRCTFGENQGCNTIVRESYKYAHYNEKHPLAQNKCYDKIWVQTFSTHPRNDFEVQPWAGTERDTYELPILPTETNPELLSGALRQQWKPLPPPVGTTSDNYHVTSPFLVQTGLARFIEGWDSEKLELMLSLIEPPGADDNLRHIVDAARQIFADQQKSLWDIALSLRTLVMCDKKDPGPFSRLDTTNSIEAYGECWGLFLVFCVRMLEREERGEPIFGIVFLNEQRVTLSRLRRQVDDPSYNRDWQALLLAASFWLWQSEYSNDEESEFTHLATQRYSDPTMFYCALMVLRPGGGFEEPKECGHRWARVKYMIRNGVLFWWTGGLVEGRFPLNLVLRNLKRGLTRAEVYPFGAVADIASLANTYGETTTKPPAVHWLSDDELTISGTTIVQISRWKSGMQQYIKDVLQFWNEEIFLGLSFSEIGLNINHTTMIYDDPANTVPGYSFLLDPRNNFASLRFALPDAMFRFPAGSHMHYGLQDGQLLWNDRSVDIWLGKVKTGALLLSNIVHVACGLPARGPEESSWTVSNGVGRVRNFIITGPGKVAFMGMYDKTSRVTGFDKPRAHYLPWKIGHMFLAMHILVTPLASQLVEREAGLEARYLQEMLAFPLRGKSLDSNSITSQLKRAFRQYVGAEDMNLRNYRQFADALVENLAPFLKDPAALLTAIADSQGAHGTRTTALHYGTASGRTHVLHARDLQRFRAASMVWASFILPDTDFTEEERIDLARARGIQPPSNLELLPAAPAISTALPVPTELAERHINIAELARCLAIELRAGTTNAELATPSTPGPPSSCIVTPVEMEQSTAPLVTRDHKRILCIFTGNKRAEWSSRGQADAFALITKRRRGSVLVILPTGAGKSFLFMGIPLLEKGVVVVVFPLLSLLEDQKRTAERLKIPVTVWSPRTPSSVPDGLVFISVESVTKMFQTWCVLVRNDGRLTRIVFDEIHKVLEDQAFRDAMLNMHLLIEAAVPLVLLTATLAPTLEPVLLKQLGSPTVRVVRESTQRPNISYHMAQYNNSKDALEALLFHVDLISRQLSLGEGILICVRSKDKAVSLSGQIPGSRAWHSDLPEKSDNAKAWLSGLFPVLVSTSGMATGTHHPAVRAVIHHNLPWGVPSYHQESGRGGRNGKPALSIVFDWGPDVMAPELKEFNGWDTMKAMASSGTCIRLAVSTHLDGPMHRVTCYSGSFLECGNCAARNPIQRPIHGPRDVIASLSSFSVDEHEPMDVDPTPQTEARVQHETEFMRRQAIQDAKEAQPMDSQVARDARQAIDRRVTEANTSLKAAVAGEMNVSLLMMIKKWMDNRCVFCMVFHFDRSAGHTLENCPREPGLNKHLDNFIKDGDKLSASRSSCNLPADYSTCYFCYWPGASKGLHEGRPGNNICPQRDQVIQLVWLLQFECDAWTALKEYFNLGDEQWGRSYFRWAWTANESVAYDDGRKARGRLSMMNQWRVIMWYVCRYRQRSFD</sequence>
<evidence type="ECO:0000259" key="7">
    <source>
        <dbReference type="PROSITE" id="PS51194"/>
    </source>
</evidence>
<comment type="catalytic activity">
    <reaction evidence="4">
        <text>Couples ATP hydrolysis with the unwinding of duplex DNA by translocating in the 3'-5' direction.</text>
        <dbReference type="EC" id="5.6.2.4"/>
    </reaction>
</comment>
<reference evidence="8 9" key="1">
    <citation type="submission" date="2014-11" db="EMBL/GenBank/DDBJ databases">
        <authorList>
            <person name="Wibberg Daniel"/>
        </authorList>
    </citation>
    <scope>NUCLEOTIDE SEQUENCE [LARGE SCALE GENOMIC DNA]</scope>
    <source>
        <strain evidence="8">Rhizoctonia solani AG1-IB 7/3/14</strain>
    </source>
</reference>
<dbReference type="OrthoDB" id="2507344at2759"/>
<dbReference type="PANTHER" id="PTHR13710">
    <property type="entry name" value="DNA HELICASE RECQ FAMILY MEMBER"/>
    <property type="match status" value="1"/>
</dbReference>
<dbReference type="InterPro" id="IPR014001">
    <property type="entry name" value="Helicase_ATP-bd"/>
</dbReference>
<dbReference type="EMBL" id="LN679232">
    <property type="protein sequence ID" value="CEL53720.1"/>
    <property type="molecule type" value="Genomic_DNA"/>
</dbReference>
<dbReference type="GO" id="GO:0003676">
    <property type="term" value="F:nucleic acid binding"/>
    <property type="evidence" value="ECO:0007669"/>
    <property type="project" value="InterPro"/>
</dbReference>
<accession>A0A0B7F845</accession>
<keyword evidence="2" id="KW-0547">Nucleotide-binding</keyword>
<dbReference type="PROSITE" id="PS51192">
    <property type="entry name" value="HELICASE_ATP_BIND_1"/>
    <property type="match status" value="1"/>
</dbReference>
<dbReference type="InterPro" id="IPR001650">
    <property type="entry name" value="Helicase_C-like"/>
</dbReference>
<dbReference type="EC" id="5.6.2.4" evidence="5"/>
<dbReference type="Gene3D" id="3.40.50.300">
    <property type="entry name" value="P-loop containing nucleotide triphosphate hydrolases"/>
    <property type="match status" value="2"/>
</dbReference>
<dbReference type="SMART" id="SM00487">
    <property type="entry name" value="DEXDc"/>
    <property type="match status" value="1"/>
</dbReference>
<feature type="domain" description="Helicase C-terminal" evidence="7">
    <location>
        <begin position="1139"/>
        <end position="1283"/>
    </location>
</feature>
<dbReference type="InterPro" id="IPR011545">
    <property type="entry name" value="DEAD/DEAH_box_helicase_dom"/>
</dbReference>
<dbReference type="PANTHER" id="PTHR13710:SF154">
    <property type="entry name" value="RECQ HELICASE, PUTATIVE (AFU_ORTHOLOGUE AFUA_6G14720)-RELATED"/>
    <property type="match status" value="1"/>
</dbReference>
<keyword evidence="3" id="KW-0067">ATP-binding</keyword>
<evidence type="ECO:0000256" key="3">
    <source>
        <dbReference type="ARBA" id="ARBA00022840"/>
    </source>
</evidence>
<dbReference type="STRING" id="1108050.A0A0B7F845"/>
<dbReference type="Pfam" id="PF00271">
    <property type="entry name" value="Helicase_C"/>
    <property type="match status" value="1"/>
</dbReference>
<evidence type="ECO:0000313" key="8">
    <source>
        <dbReference type="EMBL" id="CEL53720.1"/>
    </source>
</evidence>
<dbReference type="GO" id="GO:0000724">
    <property type="term" value="P:double-strand break repair via homologous recombination"/>
    <property type="evidence" value="ECO:0007669"/>
    <property type="project" value="TreeGrafter"/>
</dbReference>
<gene>
    <name evidence="8" type="ORF">RSOLAG1IB_11456</name>
</gene>
<keyword evidence="8" id="KW-0347">Helicase</keyword>
<dbReference type="Proteomes" id="UP000059188">
    <property type="component" value="Unassembled WGS sequence"/>
</dbReference>
<evidence type="ECO:0000256" key="1">
    <source>
        <dbReference type="ARBA" id="ARBA00005446"/>
    </source>
</evidence>
<dbReference type="GO" id="GO:0043138">
    <property type="term" value="F:3'-5' DNA helicase activity"/>
    <property type="evidence" value="ECO:0007669"/>
    <property type="project" value="UniProtKB-EC"/>
</dbReference>
<name>A0A0B7F845_THACB</name>
<evidence type="ECO:0000256" key="2">
    <source>
        <dbReference type="ARBA" id="ARBA00022741"/>
    </source>
</evidence>
<dbReference type="GO" id="GO:0005524">
    <property type="term" value="F:ATP binding"/>
    <property type="evidence" value="ECO:0007669"/>
    <property type="project" value="UniProtKB-KW"/>
</dbReference>
<organism evidence="8 9">
    <name type="scientific">Thanatephorus cucumeris (strain AG1-IB / isolate 7/3/14)</name>
    <name type="common">Lettuce bottom rot fungus</name>
    <name type="synonym">Rhizoctonia solani</name>
    <dbReference type="NCBI Taxonomy" id="1108050"/>
    <lineage>
        <taxon>Eukaryota</taxon>
        <taxon>Fungi</taxon>
        <taxon>Dikarya</taxon>
        <taxon>Basidiomycota</taxon>
        <taxon>Agaricomycotina</taxon>
        <taxon>Agaricomycetes</taxon>
        <taxon>Cantharellales</taxon>
        <taxon>Ceratobasidiaceae</taxon>
        <taxon>Rhizoctonia</taxon>
        <taxon>Rhizoctonia solani AG-1</taxon>
    </lineage>
</organism>
<evidence type="ECO:0000256" key="5">
    <source>
        <dbReference type="ARBA" id="ARBA00034808"/>
    </source>
</evidence>